<sequence length="70" mass="7708">MRFPKPPTPRWNCSGPAEDTYRTWLKCSRLHFTVCALAAGMLFQISPALFCDIGAHVTAHESSNATVDAL</sequence>
<name>E5A9R8_LEPMJ</name>
<dbReference type="Proteomes" id="UP000002668">
    <property type="component" value="Genome"/>
</dbReference>
<dbReference type="VEuPathDB" id="FungiDB:LEMA_P015390.1"/>
<protein>
    <submittedName>
        <fullName evidence="1">Predicted protein</fullName>
    </submittedName>
</protein>
<dbReference type="HOGENOM" id="CLU_2758255_0_0_1"/>
<dbReference type="EMBL" id="FP929138">
    <property type="protein sequence ID" value="CBY00409.1"/>
    <property type="molecule type" value="Genomic_DNA"/>
</dbReference>
<proteinExistence type="predicted"/>
<evidence type="ECO:0000313" key="1">
    <source>
        <dbReference type="EMBL" id="CBY00409.1"/>
    </source>
</evidence>
<reference evidence="2" key="1">
    <citation type="journal article" date="2011" name="Nat. Commun.">
        <title>Effector diversification within compartments of the Leptosphaeria maculans genome affected by Repeat-Induced Point mutations.</title>
        <authorList>
            <person name="Rouxel T."/>
            <person name="Grandaubert J."/>
            <person name="Hane J.K."/>
            <person name="Hoede C."/>
            <person name="van de Wouw A.P."/>
            <person name="Couloux A."/>
            <person name="Dominguez V."/>
            <person name="Anthouard V."/>
            <person name="Bally P."/>
            <person name="Bourras S."/>
            <person name="Cozijnsen A.J."/>
            <person name="Ciuffetti L.M."/>
            <person name="Degrave A."/>
            <person name="Dilmaghani A."/>
            <person name="Duret L."/>
            <person name="Fudal I."/>
            <person name="Goodwin S.B."/>
            <person name="Gout L."/>
            <person name="Glaser N."/>
            <person name="Linglin J."/>
            <person name="Kema G.H.J."/>
            <person name="Lapalu N."/>
            <person name="Lawrence C.B."/>
            <person name="May K."/>
            <person name="Meyer M."/>
            <person name="Ollivier B."/>
            <person name="Poulain J."/>
            <person name="Schoch C.L."/>
            <person name="Simon A."/>
            <person name="Spatafora J.W."/>
            <person name="Stachowiak A."/>
            <person name="Turgeon B.G."/>
            <person name="Tyler B.M."/>
            <person name="Vincent D."/>
            <person name="Weissenbach J."/>
            <person name="Amselem J."/>
            <person name="Quesneville H."/>
            <person name="Oliver R.P."/>
            <person name="Wincker P."/>
            <person name="Balesdent M.-H."/>
            <person name="Howlett B.J."/>
        </authorList>
    </citation>
    <scope>NUCLEOTIDE SEQUENCE [LARGE SCALE GENOMIC DNA]</scope>
    <source>
        <strain evidence="2">JN3 / isolate v23.1.3 / race Av1-4-5-6-7-8</strain>
    </source>
</reference>
<gene>
    <name evidence="1" type="ORF">LEMA_P015390.1</name>
</gene>
<accession>E5A9R8</accession>
<keyword evidence="2" id="KW-1185">Reference proteome</keyword>
<evidence type="ECO:0000313" key="2">
    <source>
        <dbReference type="Proteomes" id="UP000002668"/>
    </source>
</evidence>
<dbReference type="AlphaFoldDB" id="E5A9R8"/>
<organism evidence="2">
    <name type="scientific">Leptosphaeria maculans (strain JN3 / isolate v23.1.3 / race Av1-4-5-6-7-8)</name>
    <name type="common">Blackleg fungus</name>
    <name type="synonym">Phoma lingam</name>
    <dbReference type="NCBI Taxonomy" id="985895"/>
    <lineage>
        <taxon>Eukaryota</taxon>
        <taxon>Fungi</taxon>
        <taxon>Dikarya</taxon>
        <taxon>Ascomycota</taxon>
        <taxon>Pezizomycotina</taxon>
        <taxon>Dothideomycetes</taxon>
        <taxon>Pleosporomycetidae</taxon>
        <taxon>Pleosporales</taxon>
        <taxon>Pleosporineae</taxon>
        <taxon>Leptosphaeriaceae</taxon>
        <taxon>Plenodomus</taxon>
        <taxon>Plenodomus lingam/Leptosphaeria maculans species complex</taxon>
    </lineage>
</organism>
<dbReference type="InParanoid" id="E5A9R8"/>